<accession>D2EF69</accession>
<dbReference type="GO" id="GO:0043565">
    <property type="term" value="F:sequence-specific DNA binding"/>
    <property type="evidence" value="ECO:0007669"/>
    <property type="project" value="TreeGrafter"/>
</dbReference>
<dbReference type="InterPro" id="IPR036388">
    <property type="entry name" value="WH-like_DNA-bd_sf"/>
</dbReference>
<proteinExistence type="predicted"/>
<dbReference type="GO" id="GO:0003700">
    <property type="term" value="F:DNA-binding transcription factor activity"/>
    <property type="evidence" value="ECO:0007669"/>
    <property type="project" value="InterPro"/>
</dbReference>
<dbReference type="PANTHER" id="PTHR30154:SF34">
    <property type="entry name" value="TRANSCRIPTIONAL REGULATOR AZLB"/>
    <property type="match status" value="1"/>
</dbReference>
<dbReference type="InterPro" id="IPR001845">
    <property type="entry name" value="HTH_ArsR_DNA-bd_dom"/>
</dbReference>
<feature type="domain" description="Transcription regulator AsnC/Lrp ligand binding" evidence="2">
    <location>
        <begin position="67"/>
        <end position="139"/>
    </location>
</feature>
<dbReference type="InterPro" id="IPR036390">
    <property type="entry name" value="WH_DNA-bd_sf"/>
</dbReference>
<dbReference type="Gene3D" id="3.30.70.920">
    <property type="match status" value="1"/>
</dbReference>
<evidence type="ECO:0000313" key="3">
    <source>
        <dbReference type="EMBL" id="EEZ92995.1"/>
    </source>
</evidence>
<dbReference type="Pfam" id="PF01037">
    <property type="entry name" value="AsnC_trans_reg"/>
    <property type="match status" value="1"/>
</dbReference>
<dbReference type="AlphaFoldDB" id="D2EF69"/>
<dbReference type="SUPFAM" id="SSF54909">
    <property type="entry name" value="Dimeric alpha+beta barrel"/>
    <property type="match status" value="1"/>
</dbReference>
<dbReference type="Pfam" id="PF01022">
    <property type="entry name" value="HTH_5"/>
    <property type="match status" value="1"/>
</dbReference>
<dbReference type="PANTHER" id="PTHR30154">
    <property type="entry name" value="LEUCINE-RESPONSIVE REGULATORY PROTEIN"/>
    <property type="match status" value="1"/>
</dbReference>
<dbReference type="InterPro" id="IPR019888">
    <property type="entry name" value="Tscrpt_reg_AsnC-like"/>
</dbReference>
<evidence type="ECO:0000313" key="4">
    <source>
        <dbReference type="Proteomes" id="UP000009375"/>
    </source>
</evidence>
<reference evidence="3 4" key="1">
    <citation type="journal article" date="2010" name="Proc. Natl. Acad. Sci. U.S.A.">
        <title>Enigmatic, ultrasmall, uncultivated Archaea.</title>
        <authorList>
            <person name="Baker B.J."/>
            <person name="Comolli L.R."/>
            <person name="Dick G.J."/>
            <person name="Hauser L.J."/>
            <person name="Hyatt D."/>
            <person name="Dill B.D."/>
            <person name="Land M.L."/>
            <person name="Verberkmoes N.C."/>
            <person name="Hettich R.L."/>
            <person name="Banfield J.F."/>
        </authorList>
    </citation>
    <scope>NUCLEOTIDE SEQUENCE [LARGE SCALE GENOMIC DNA]</scope>
</reference>
<dbReference type="InterPro" id="IPR011991">
    <property type="entry name" value="ArsR-like_HTH"/>
</dbReference>
<dbReference type="GO" id="GO:0043200">
    <property type="term" value="P:response to amino acid"/>
    <property type="evidence" value="ECO:0007669"/>
    <property type="project" value="TreeGrafter"/>
</dbReference>
<feature type="domain" description="HTH arsR-type" evidence="1">
    <location>
        <begin position="13"/>
        <end position="48"/>
    </location>
</feature>
<dbReference type="GO" id="GO:0005829">
    <property type="term" value="C:cytosol"/>
    <property type="evidence" value="ECO:0007669"/>
    <property type="project" value="TreeGrafter"/>
</dbReference>
<dbReference type="InterPro" id="IPR019887">
    <property type="entry name" value="Tscrpt_reg_AsnC/Lrp_C"/>
</dbReference>
<dbReference type="CDD" id="cd00090">
    <property type="entry name" value="HTH_ARSR"/>
    <property type="match status" value="1"/>
</dbReference>
<protein>
    <submittedName>
        <fullName evidence="3">Transcriptional regulator, AsnC family</fullName>
    </submittedName>
</protein>
<organism evidence="3 4">
    <name type="scientific">Candidatus Parvarchaeum acidiphilum ARMAN-4</name>
    <dbReference type="NCBI Taxonomy" id="662760"/>
    <lineage>
        <taxon>Archaea</taxon>
        <taxon>Candidatus Parvarchaeota</taxon>
        <taxon>Candidatus Parvarchaeum</taxon>
    </lineage>
</organism>
<dbReference type="Gene3D" id="1.10.10.10">
    <property type="entry name" value="Winged helix-like DNA-binding domain superfamily/Winged helix DNA-binding domain"/>
    <property type="match status" value="1"/>
</dbReference>
<dbReference type="InterPro" id="IPR011008">
    <property type="entry name" value="Dimeric_a/b-barrel"/>
</dbReference>
<evidence type="ECO:0000259" key="2">
    <source>
        <dbReference type="Pfam" id="PF01037"/>
    </source>
</evidence>
<gene>
    <name evidence="3" type="ORF">BJBARM4_0381</name>
</gene>
<name>D2EF69_PARA4</name>
<evidence type="ECO:0000259" key="1">
    <source>
        <dbReference type="Pfam" id="PF01022"/>
    </source>
</evidence>
<dbReference type="Proteomes" id="UP000009375">
    <property type="component" value="Unassembled WGS sequence"/>
</dbReference>
<dbReference type="SMART" id="SM00344">
    <property type="entry name" value="HTH_ASNC"/>
    <property type="match status" value="1"/>
</dbReference>
<sequence>MKLKEIDVELLDLFKSGKKVNEITQKLNIPQSTVYYHYNKLKKNGFIKGLKIELNYNGSDNYENAFILVSLNQVYIKDFDKFFQELKEDRLIKEIYEVSGDWDFILSVRGSRDDIINFVHEKLQNLQNVQKIQSIFIMKHVEI</sequence>
<dbReference type="EMBL" id="GG730044">
    <property type="protein sequence ID" value="EEZ92995.1"/>
    <property type="molecule type" value="Genomic_DNA"/>
</dbReference>
<dbReference type="SUPFAM" id="SSF46785">
    <property type="entry name" value="Winged helix' DNA-binding domain"/>
    <property type="match status" value="1"/>
</dbReference>